<dbReference type="Proteomes" id="UP000494206">
    <property type="component" value="Unassembled WGS sequence"/>
</dbReference>
<dbReference type="SUPFAM" id="SSF57850">
    <property type="entry name" value="RING/U-box"/>
    <property type="match status" value="1"/>
</dbReference>
<dbReference type="PROSITE" id="PS00518">
    <property type="entry name" value="ZF_RING_1"/>
    <property type="match status" value="1"/>
</dbReference>
<dbReference type="Gene3D" id="3.30.40.10">
    <property type="entry name" value="Zinc/RING finger domain, C3HC4 (zinc finger)"/>
    <property type="match status" value="1"/>
</dbReference>
<evidence type="ECO:0000256" key="2">
    <source>
        <dbReference type="ARBA" id="ARBA00022771"/>
    </source>
</evidence>
<keyword evidence="3" id="KW-0862">Zinc</keyword>
<evidence type="ECO:0000313" key="6">
    <source>
        <dbReference type="Proteomes" id="UP000494206"/>
    </source>
</evidence>
<dbReference type="InterPro" id="IPR017907">
    <property type="entry name" value="Znf_RING_CS"/>
</dbReference>
<dbReference type="AlphaFoldDB" id="A0A8S1F6B7"/>
<accession>A0A8S1F6B7</accession>
<sequence>MPSIFFLSSTDPRVRIPKVLECGHSFCVGCLNHIFDSLKYSYVGNGEVFHQLNCPTCKKTMAVTNGISSISNNLQLIETMLISDNRIVKCRECEIDGNEMTIKICVDCTKQKHNFDMADMDAEKAGSVVVEEFAVCSTCILCNHKDHIWIEFYPIKLFSQHCQNLLSVAKFKADFEENVSAVKSILAESPRLIITTEKKLEELVDLMKRSRSSLHQSNAMNAYRSEMKELIGSLAKLRTCMNAFNENCAKNLDIIKDQNEAIEATCTDEFESISEMIEKKKSADLLTPTNIMNRFVKNFAEILRLSAYSVVDTVKTVKNGKKQ</sequence>
<feature type="domain" description="Zinc finger C3HC4 RING-type" evidence="4">
    <location>
        <begin position="17"/>
        <end position="57"/>
    </location>
</feature>
<keyword evidence="1" id="KW-0479">Metal-binding</keyword>
<dbReference type="PANTHER" id="PTHR25462">
    <property type="entry name" value="BONUS, ISOFORM C-RELATED"/>
    <property type="match status" value="1"/>
</dbReference>
<name>A0A8S1F6B7_9PELO</name>
<dbReference type="InterPro" id="IPR047153">
    <property type="entry name" value="TRIM45/56/19-like"/>
</dbReference>
<dbReference type="GO" id="GO:0005654">
    <property type="term" value="C:nucleoplasm"/>
    <property type="evidence" value="ECO:0007669"/>
    <property type="project" value="TreeGrafter"/>
</dbReference>
<organism evidence="5 6">
    <name type="scientific">Caenorhabditis bovis</name>
    <dbReference type="NCBI Taxonomy" id="2654633"/>
    <lineage>
        <taxon>Eukaryota</taxon>
        <taxon>Metazoa</taxon>
        <taxon>Ecdysozoa</taxon>
        <taxon>Nematoda</taxon>
        <taxon>Chromadorea</taxon>
        <taxon>Rhabditida</taxon>
        <taxon>Rhabditina</taxon>
        <taxon>Rhabditomorpha</taxon>
        <taxon>Rhabditoidea</taxon>
        <taxon>Rhabditidae</taxon>
        <taxon>Peloderinae</taxon>
        <taxon>Caenorhabditis</taxon>
    </lineage>
</organism>
<dbReference type="OrthoDB" id="5808232at2759"/>
<reference evidence="5 6" key="1">
    <citation type="submission" date="2020-04" db="EMBL/GenBank/DDBJ databases">
        <authorList>
            <person name="Laetsch R D."/>
            <person name="Stevens L."/>
            <person name="Kumar S."/>
            <person name="Blaxter L. M."/>
        </authorList>
    </citation>
    <scope>NUCLEOTIDE SEQUENCE [LARGE SCALE GENOMIC DNA]</scope>
</reference>
<dbReference type="InterPro" id="IPR013083">
    <property type="entry name" value="Znf_RING/FYVE/PHD"/>
</dbReference>
<gene>
    <name evidence="5" type="ORF">CBOVIS_LOCUS9177</name>
</gene>
<dbReference type="GO" id="GO:0008270">
    <property type="term" value="F:zinc ion binding"/>
    <property type="evidence" value="ECO:0007669"/>
    <property type="project" value="UniProtKB-KW"/>
</dbReference>
<evidence type="ECO:0000259" key="4">
    <source>
        <dbReference type="Pfam" id="PF00097"/>
    </source>
</evidence>
<evidence type="ECO:0000256" key="3">
    <source>
        <dbReference type="ARBA" id="ARBA00022833"/>
    </source>
</evidence>
<protein>
    <recommendedName>
        <fullName evidence="4">Zinc finger C3HC4 RING-type domain-containing protein</fullName>
    </recommendedName>
</protein>
<keyword evidence="2" id="KW-0863">Zinc-finger</keyword>
<dbReference type="PANTHER" id="PTHR25462:SF305">
    <property type="entry name" value="RING-TYPE DOMAIN-CONTAINING PROTEIN"/>
    <property type="match status" value="1"/>
</dbReference>
<dbReference type="InterPro" id="IPR018957">
    <property type="entry name" value="Znf_C3HC4_RING-type"/>
</dbReference>
<evidence type="ECO:0000256" key="1">
    <source>
        <dbReference type="ARBA" id="ARBA00022723"/>
    </source>
</evidence>
<proteinExistence type="predicted"/>
<evidence type="ECO:0000313" key="5">
    <source>
        <dbReference type="EMBL" id="CAB3407216.1"/>
    </source>
</evidence>
<comment type="caution">
    <text evidence="5">The sequence shown here is derived from an EMBL/GenBank/DDBJ whole genome shotgun (WGS) entry which is preliminary data.</text>
</comment>
<dbReference type="GO" id="GO:0061630">
    <property type="term" value="F:ubiquitin protein ligase activity"/>
    <property type="evidence" value="ECO:0007669"/>
    <property type="project" value="TreeGrafter"/>
</dbReference>
<dbReference type="EMBL" id="CADEPM010000006">
    <property type="protein sequence ID" value="CAB3407216.1"/>
    <property type="molecule type" value="Genomic_DNA"/>
</dbReference>
<dbReference type="Pfam" id="PF00097">
    <property type="entry name" value="zf-C3HC4"/>
    <property type="match status" value="1"/>
</dbReference>
<keyword evidence="6" id="KW-1185">Reference proteome</keyword>